<comment type="function">
    <text evidence="1">Is involved in generating a small heat-stable compound (Nod), an acylated oligomer of N-acetylglucosamine, that stimulates mitosis in various plant protoplasts.</text>
</comment>
<geneLocation type="plasmid" evidence="6">
    <name>unnamed2</name>
</geneLocation>
<evidence type="ECO:0000256" key="1">
    <source>
        <dbReference type="ARBA" id="ARBA00003236"/>
    </source>
</evidence>
<proteinExistence type="inferred from homology"/>
<keyword evidence="6" id="KW-0614">Plasmid</keyword>
<dbReference type="PROSITE" id="PS51677">
    <property type="entry name" value="NODB"/>
    <property type="match status" value="1"/>
</dbReference>
<gene>
    <name evidence="6" type="ORF">FOB26_01320</name>
</gene>
<sequence length="301" mass="34043">MISNPVPWPNGAKCAACVTFDMDAESLIHIDHPVDGYKRASALSMLQYGPTVAIPRIVETYRQLGIRQTFFIPAWCIERYPQAIETILAGGHEIAQHGFLHENPVKQSAEEQAYWLDRSSEVIQRVTGKAPRGFRAPLYNFSDQTARLLVERGFQYDSSLMADDVPYLVKAAGGDFVELPTHWGVDDWPQYVQSMDLDYMMPIRSPSHGFEVFREEFEAAYCYGGLWIPVVHPFATGRLARWHVVSRFLEEAVSRGDVWFAPMEEIAAHVRDVTAKGLYVPREISMPQYDGPVRLSAPSFA</sequence>
<evidence type="ECO:0000256" key="4">
    <source>
        <dbReference type="ARBA" id="ARBA00032976"/>
    </source>
</evidence>
<dbReference type="Pfam" id="PF01522">
    <property type="entry name" value="Polysacc_deac_1"/>
    <property type="match status" value="1"/>
</dbReference>
<evidence type="ECO:0000259" key="5">
    <source>
        <dbReference type="PROSITE" id="PS51677"/>
    </source>
</evidence>
<keyword evidence="7" id="KW-1185">Reference proteome</keyword>
<evidence type="ECO:0000256" key="2">
    <source>
        <dbReference type="ARBA" id="ARBA00010973"/>
    </source>
</evidence>
<accession>A0AA44EGD5</accession>
<dbReference type="InterPro" id="IPR011330">
    <property type="entry name" value="Glyco_hydro/deAcase_b/a-brl"/>
</dbReference>
<dbReference type="PANTHER" id="PTHR47561:SF1">
    <property type="entry name" value="POLYSACCHARIDE DEACETYLASE FAMILY PROTEIN (AFU_ORTHOLOGUE AFUA_6G05030)"/>
    <property type="match status" value="1"/>
</dbReference>
<protein>
    <recommendedName>
        <fullName evidence="3">Chitooligosaccharide deacetylase</fullName>
    </recommendedName>
    <alternativeName>
        <fullName evidence="4">Nodulation protein B</fullName>
    </alternativeName>
</protein>
<name>A0AA44EGD5_9HYPH</name>
<organism evidence="6 7">
    <name type="scientific">Agrobacterium pusense</name>
    <dbReference type="NCBI Taxonomy" id="648995"/>
    <lineage>
        <taxon>Bacteria</taxon>
        <taxon>Pseudomonadati</taxon>
        <taxon>Pseudomonadota</taxon>
        <taxon>Alphaproteobacteria</taxon>
        <taxon>Hyphomicrobiales</taxon>
        <taxon>Rhizobiaceae</taxon>
        <taxon>Rhizobium/Agrobacterium group</taxon>
        <taxon>Agrobacterium</taxon>
    </lineage>
</organism>
<dbReference type="InterPro" id="IPR002509">
    <property type="entry name" value="NODB_dom"/>
</dbReference>
<evidence type="ECO:0000256" key="3">
    <source>
        <dbReference type="ARBA" id="ARBA00020071"/>
    </source>
</evidence>
<dbReference type="AlphaFoldDB" id="A0AA44EGD5"/>
<dbReference type="RefSeq" id="WP_172873190.1">
    <property type="nucleotide sequence ID" value="NZ_JABRWL010000001.1"/>
</dbReference>
<feature type="domain" description="NodB homology" evidence="5">
    <location>
        <begin position="39"/>
        <end position="261"/>
    </location>
</feature>
<dbReference type="EMBL" id="JABRWM010000002">
    <property type="protein sequence ID" value="NRF17794.1"/>
    <property type="molecule type" value="Genomic_DNA"/>
</dbReference>
<dbReference type="GO" id="GO:0005975">
    <property type="term" value="P:carbohydrate metabolic process"/>
    <property type="evidence" value="ECO:0007669"/>
    <property type="project" value="InterPro"/>
</dbReference>
<dbReference type="PANTHER" id="PTHR47561">
    <property type="entry name" value="POLYSACCHARIDE DEACETYLASE FAMILY PROTEIN (AFU_ORTHOLOGUE AFUA_6G05030)"/>
    <property type="match status" value="1"/>
</dbReference>
<dbReference type="GO" id="GO:0016810">
    <property type="term" value="F:hydrolase activity, acting on carbon-nitrogen (but not peptide) bonds"/>
    <property type="evidence" value="ECO:0007669"/>
    <property type="project" value="InterPro"/>
</dbReference>
<evidence type="ECO:0000313" key="7">
    <source>
        <dbReference type="Proteomes" id="UP001155820"/>
    </source>
</evidence>
<comment type="similarity">
    <text evidence="2">Belongs to the polysaccharide deacetylase family.</text>
</comment>
<reference evidence="6" key="1">
    <citation type="submission" date="2019-07" db="EMBL/GenBank/DDBJ databases">
        <title>FDA dAtabase for Regulatory Grade micrObial Sequences (FDA-ARGOS): Supporting development and validation of Infectious Disease Dx tests.</title>
        <authorList>
            <person name="Bachman M."/>
            <person name="Young C."/>
            <person name="Tallon L."/>
            <person name="Sadzewicz L."/>
            <person name="Vavikolanu K."/>
            <person name="Mehta A."/>
            <person name="Aluvathingal J."/>
            <person name="Nadendla S."/>
            <person name="Nandy P."/>
            <person name="Geyer C."/>
            <person name="Yan Y."/>
            <person name="Sichtig H."/>
        </authorList>
    </citation>
    <scope>NUCLEOTIDE SEQUENCE</scope>
    <source>
        <strain evidence="6">FDAARGOS_618</strain>
        <plasmid evidence="6">unnamed2</plasmid>
    </source>
</reference>
<dbReference type="SUPFAM" id="SSF88713">
    <property type="entry name" value="Glycoside hydrolase/deacetylase"/>
    <property type="match status" value="1"/>
</dbReference>
<dbReference type="CDD" id="cd10938">
    <property type="entry name" value="CE4_HpPgdA_like"/>
    <property type="match status" value="1"/>
</dbReference>
<dbReference type="Proteomes" id="UP001155820">
    <property type="component" value="Unassembled WGS sequence"/>
</dbReference>
<comment type="caution">
    <text evidence="6">The sequence shown here is derived from an EMBL/GenBank/DDBJ whole genome shotgun (WGS) entry which is preliminary data.</text>
</comment>
<evidence type="ECO:0000313" key="6">
    <source>
        <dbReference type="EMBL" id="NRF17794.1"/>
    </source>
</evidence>
<dbReference type="Gene3D" id="3.20.20.370">
    <property type="entry name" value="Glycoside hydrolase/deacetylase"/>
    <property type="match status" value="1"/>
</dbReference>
<dbReference type="InterPro" id="IPR037950">
    <property type="entry name" value="PgdA-like"/>
</dbReference>